<evidence type="ECO:0000256" key="5">
    <source>
        <dbReference type="ARBA" id="ARBA00023014"/>
    </source>
</evidence>
<name>A0ABY6HR14_9ARCH</name>
<dbReference type="Pfam" id="PF10588">
    <property type="entry name" value="NADH-G_4Fe-4S_3"/>
    <property type="match status" value="1"/>
</dbReference>
<accession>A0ABY6HR14</accession>
<evidence type="ECO:0000256" key="1">
    <source>
        <dbReference type="ARBA" id="ARBA00001966"/>
    </source>
</evidence>
<feature type="domain" description="4Fe-4S His(Cys)3-ligated-type" evidence="8">
    <location>
        <begin position="80"/>
        <end position="119"/>
    </location>
</feature>
<dbReference type="PANTHER" id="PTHR11615">
    <property type="entry name" value="NITRATE, FORMATE, IRON DEHYDROGENASE"/>
    <property type="match status" value="1"/>
</dbReference>
<keyword evidence="5" id="KW-0411">Iron-sulfur</keyword>
<keyword evidence="4" id="KW-0408">Iron</keyword>
<dbReference type="Proteomes" id="UP001208689">
    <property type="component" value="Chromosome"/>
</dbReference>
<gene>
    <name evidence="9" type="ORF">NEF87_001209</name>
</gene>
<comment type="cofactor">
    <cofactor evidence="1">
        <name>[4Fe-4S] cluster</name>
        <dbReference type="ChEBI" id="CHEBI:49883"/>
    </cofactor>
</comment>
<dbReference type="Gene3D" id="3.30.70.20">
    <property type="match status" value="1"/>
</dbReference>
<evidence type="ECO:0000259" key="8">
    <source>
        <dbReference type="PROSITE" id="PS51839"/>
    </source>
</evidence>
<protein>
    <submittedName>
        <fullName evidence="9">NAD(P)H-quinone oxidoreductase subunit I, chloroplastic</fullName>
    </submittedName>
</protein>
<feature type="domain" description="4Fe-4S ferredoxin-type" evidence="7">
    <location>
        <begin position="182"/>
        <end position="211"/>
    </location>
</feature>
<dbReference type="Pfam" id="PF02906">
    <property type="entry name" value="Fe_hyd_lg_C"/>
    <property type="match status" value="1"/>
</dbReference>
<dbReference type="SUPFAM" id="SSF54862">
    <property type="entry name" value="4Fe-4S ferredoxins"/>
    <property type="match status" value="1"/>
</dbReference>
<dbReference type="PROSITE" id="PS51839">
    <property type="entry name" value="4FE4S_HC3"/>
    <property type="match status" value="1"/>
</dbReference>
<dbReference type="PROSITE" id="PS00641">
    <property type="entry name" value="COMPLEX1_75K_1"/>
    <property type="match status" value="1"/>
</dbReference>
<feature type="domain" description="4Fe-4S ferredoxin-type" evidence="7">
    <location>
        <begin position="139"/>
        <end position="169"/>
    </location>
</feature>
<dbReference type="InterPro" id="IPR017900">
    <property type="entry name" value="4Fe4S_Fe_S_CS"/>
</dbReference>
<dbReference type="InterPro" id="IPR049830">
    <property type="entry name" value="HndD"/>
</dbReference>
<sequence length="579" mass="64127">MATKTITIDGQTIVLEKTKTILEVAREQGIYIPVLCYLKEVTPTGSCRMCVVEVEGIPRPVPACSTAVSDGMIIKTNTPRIQLIRKTIVELLIANHPMDCLYCVRNGDCELQELAEIYEIRDHQFQGSKRINPLDQTSMALVRDPNKCILCQRCVKVCDEIQSVHAIDLTKRGFESIVTSAFDRTIHESSCVLCGQCVRVCPTGALIERSIQSEVRDNLLNPDVITTVQVAPSISATIGEEFGFAPGTDVSGKLVTALKRMGFDAVFDTVFGADLTIMEEGNELVKRITSNKTLPMISTCCPAWIKFMEQEFPDLIPHMSTCKSPMSMQGAIIKSFWANNTNADPKKIFQVAIMPCMAKKFERDRTDLVNDGLPNTDAVLTTRELVRSIKRFGIDLAKLPDSDYDDPLGESTGAGKIFGASGGVMEAALRTGYWLVNNKNVEHVEFEAVRGMDSIKKAIIEITPEIKLSCVAVSGLANARKICDELREGNPNNYQFIEIMACPGGCINGGGQPRGLDREVLEQRAKALYSLDDNYSIRFSHENTAVQRLYSNFLKELGSHEAHHLLHTKYYNRKVGGQE</sequence>
<dbReference type="InterPro" id="IPR036991">
    <property type="entry name" value="Fe_hydrogenase_ssu_sf"/>
</dbReference>
<dbReference type="PROSITE" id="PS51085">
    <property type="entry name" value="2FE2S_FER_2"/>
    <property type="match status" value="1"/>
</dbReference>
<dbReference type="InterPro" id="IPR013352">
    <property type="entry name" value="Fe_hydrogenase_subset"/>
</dbReference>
<dbReference type="Gene3D" id="3.40.50.1780">
    <property type="match status" value="1"/>
</dbReference>
<evidence type="ECO:0000259" key="6">
    <source>
        <dbReference type="PROSITE" id="PS51085"/>
    </source>
</evidence>
<evidence type="ECO:0000256" key="3">
    <source>
        <dbReference type="ARBA" id="ARBA00022723"/>
    </source>
</evidence>
<dbReference type="Gene3D" id="4.10.260.20">
    <property type="entry name" value="Iron hydrogenase, small subunit"/>
    <property type="match status" value="1"/>
</dbReference>
<dbReference type="InterPro" id="IPR003149">
    <property type="entry name" value="Fe_hydrogenase_ssu"/>
</dbReference>
<dbReference type="NCBIfam" id="NF040763">
    <property type="entry name" value="FeFe_hydrog_A6"/>
    <property type="match status" value="1"/>
</dbReference>
<evidence type="ECO:0000256" key="4">
    <source>
        <dbReference type="ARBA" id="ARBA00023004"/>
    </source>
</evidence>
<keyword evidence="10" id="KW-1185">Reference proteome</keyword>
<dbReference type="InterPro" id="IPR004108">
    <property type="entry name" value="Fe_hydrogenase_lsu_C"/>
</dbReference>
<dbReference type="SMART" id="SM00929">
    <property type="entry name" value="NADH-G_4Fe-4S_3"/>
    <property type="match status" value="1"/>
</dbReference>
<keyword evidence="2" id="KW-0004">4Fe-4S</keyword>
<dbReference type="PROSITE" id="PS51379">
    <property type="entry name" value="4FE4S_FER_2"/>
    <property type="match status" value="2"/>
</dbReference>
<dbReference type="CDD" id="cd00207">
    <property type="entry name" value="fer2"/>
    <property type="match status" value="1"/>
</dbReference>
<evidence type="ECO:0000313" key="9">
    <source>
        <dbReference type="EMBL" id="UYP44924.1"/>
    </source>
</evidence>
<dbReference type="PROSITE" id="PS00198">
    <property type="entry name" value="4FE4S_FER_1"/>
    <property type="match status" value="1"/>
</dbReference>
<dbReference type="InterPro" id="IPR001041">
    <property type="entry name" value="2Fe-2S_ferredoxin-type"/>
</dbReference>
<dbReference type="SMART" id="SM00902">
    <property type="entry name" value="Fe_hyd_SSU"/>
    <property type="match status" value="1"/>
</dbReference>
<dbReference type="NCBIfam" id="TIGR02512">
    <property type="entry name" value="FeFe_hydrog_A"/>
    <property type="match status" value="1"/>
</dbReference>
<dbReference type="InterPro" id="IPR050340">
    <property type="entry name" value="Cytosolic_Fe-S_CAF"/>
</dbReference>
<dbReference type="InterPro" id="IPR017896">
    <property type="entry name" value="4Fe4S_Fe-S-bd"/>
</dbReference>
<dbReference type="SUPFAM" id="SSF54292">
    <property type="entry name" value="2Fe-2S ferredoxin-like"/>
    <property type="match status" value="1"/>
</dbReference>
<dbReference type="Pfam" id="PF02256">
    <property type="entry name" value="Fe_hyd_SSU"/>
    <property type="match status" value="1"/>
</dbReference>
<dbReference type="InterPro" id="IPR019574">
    <property type="entry name" value="NADH_UbQ_OxRdtase_Gsu_4Fe4S-bd"/>
</dbReference>
<proteinExistence type="predicted"/>
<dbReference type="EMBL" id="CP104013">
    <property type="protein sequence ID" value="UYP44924.1"/>
    <property type="molecule type" value="Genomic_DNA"/>
</dbReference>
<evidence type="ECO:0000313" key="10">
    <source>
        <dbReference type="Proteomes" id="UP001208689"/>
    </source>
</evidence>
<dbReference type="SUPFAM" id="SSF53920">
    <property type="entry name" value="Fe-only hydrogenase"/>
    <property type="match status" value="1"/>
</dbReference>
<dbReference type="InterPro" id="IPR009016">
    <property type="entry name" value="Fe_hydrogenase"/>
</dbReference>
<evidence type="ECO:0000259" key="7">
    <source>
        <dbReference type="PROSITE" id="PS51379"/>
    </source>
</evidence>
<organism evidence="9 10">
    <name type="scientific">Candidatus Lokiarchaeum ossiferum</name>
    <dbReference type="NCBI Taxonomy" id="2951803"/>
    <lineage>
        <taxon>Archaea</taxon>
        <taxon>Promethearchaeati</taxon>
        <taxon>Promethearchaeota</taxon>
        <taxon>Promethearchaeia</taxon>
        <taxon>Promethearchaeales</taxon>
        <taxon>Promethearchaeaceae</taxon>
        <taxon>Candidatus Lokiarchaeum</taxon>
    </lineage>
</organism>
<dbReference type="Gene3D" id="3.10.20.740">
    <property type="match status" value="1"/>
</dbReference>
<evidence type="ECO:0000256" key="2">
    <source>
        <dbReference type="ARBA" id="ARBA00022485"/>
    </source>
</evidence>
<feature type="domain" description="2Fe-2S ferredoxin-type" evidence="6">
    <location>
        <begin position="2"/>
        <end position="80"/>
    </location>
</feature>
<reference evidence="9" key="1">
    <citation type="submission" date="2022-09" db="EMBL/GenBank/DDBJ databases">
        <title>Actin cytoskeleton and complex cell architecture in an #Asgard archaeon.</title>
        <authorList>
            <person name="Ponce Toledo R.I."/>
            <person name="Schleper C."/>
            <person name="Rodrigues Oliveira T."/>
            <person name="Wollweber F."/>
            <person name="Xu J."/>
            <person name="Rittmann S."/>
            <person name="Klingl A."/>
            <person name="Pilhofer M."/>
        </authorList>
    </citation>
    <scope>NUCLEOTIDE SEQUENCE</scope>
    <source>
        <strain evidence="9">B-35</strain>
    </source>
</reference>
<dbReference type="InterPro" id="IPR000283">
    <property type="entry name" value="NADH_UbQ_OxRdtase_75kDa_su_CS"/>
</dbReference>
<dbReference type="Pfam" id="PF12838">
    <property type="entry name" value="Fer4_7"/>
    <property type="match status" value="1"/>
</dbReference>
<dbReference type="Gene3D" id="3.40.950.10">
    <property type="entry name" value="Fe-only Hydrogenase (Larger Subunit), Chain L, domain 3"/>
    <property type="match status" value="1"/>
</dbReference>
<dbReference type="InterPro" id="IPR036010">
    <property type="entry name" value="2Fe-2S_ferredoxin-like_sf"/>
</dbReference>
<keyword evidence="3" id="KW-0479">Metal-binding</keyword>
<dbReference type="Pfam" id="PF13510">
    <property type="entry name" value="Fer2_4"/>
    <property type="match status" value="1"/>
</dbReference>